<evidence type="ECO:0000256" key="3">
    <source>
        <dbReference type="ARBA" id="ARBA00022989"/>
    </source>
</evidence>
<dbReference type="GO" id="GO:0005886">
    <property type="term" value="C:plasma membrane"/>
    <property type="evidence" value="ECO:0007669"/>
    <property type="project" value="TreeGrafter"/>
</dbReference>
<dbReference type="AlphaFoldDB" id="A0A0H5C3U1"/>
<dbReference type="PANTHER" id="PTHR23112:SF37">
    <property type="entry name" value="G PROTEIN-COUPLED RECEPTOR GPR1"/>
    <property type="match status" value="1"/>
</dbReference>
<dbReference type="GO" id="GO:0004930">
    <property type="term" value="F:G protein-coupled receptor activity"/>
    <property type="evidence" value="ECO:0007669"/>
    <property type="project" value="TreeGrafter"/>
</dbReference>
<protein>
    <recommendedName>
        <fullName evidence="10">G-protein coupled receptors family 1 profile domain-containing protein</fullName>
    </recommendedName>
</protein>
<sequence length="492" mass="56156">MVSIHVKRTHREYTRQEILTIKSCQLSVSCLSIVVGAIGITLWLRMAFLRRVLFRLRVFFLLILCDFIRSLLTVILATKTLHIYSNVEGGFCGVFQYLFSTISIFSDLLITVLVIHFLLVIFYPSTIKRYVVKVPSIRALSKNVYMILTFRRSIFKKGLRYNDPPEREIVYDGGLYSYRHFILIVIFLLGAGLPGLASVNGQDSTDQGLCNLPIEPAWKRIVIVYGFKYFNTVLIILAYLAISIYMSFSLYKINKQRNEVFNRWPQQTGEQVDFPGELQRELMDLTVPDYAKRQRSIIKELNTLALYPLGYLFVWAVPLIAQIWNYVANRHGVSRPFGLDIIVVIAAPLSCTVITIIFLVCEKPWRMTEKRLKSQANGSEHCLFHDVVGVNSSQEETTQTDTAEEPNELKSVKIRHASNGDSLNQPLWKGAGSSLPKPLSLTTLRDNVSELDGYSENGHHDTVNCEHESSSCHQRDDQSTMSFNEFLRAGYL</sequence>
<gene>
    <name evidence="8" type="ORF">BN1211_2978</name>
</gene>
<feature type="domain" description="G protein-coupled receptor GPR1/2/3 C-terminal" evidence="7">
    <location>
        <begin position="292"/>
        <end position="366"/>
    </location>
</feature>
<feature type="domain" description="Glucose receptor Git3-like N-terminal" evidence="6">
    <location>
        <begin position="164"/>
        <end position="248"/>
    </location>
</feature>
<evidence type="ECO:0000259" key="7">
    <source>
        <dbReference type="Pfam" id="PF11970"/>
    </source>
</evidence>
<dbReference type="InterPro" id="IPR022596">
    <property type="entry name" value="GPR1/2/3_C"/>
</dbReference>
<dbReference type="Pfam" id="PF11710">
    <property type="entry name" value="Git3"/>
    <property type="match status" value="2"/>
</dbReference>
<evidence type="ECO:0000256" key="5">
    <source>
        <dbReference type="SAM" id="Phobius"/>
    </source>
</evidence>
<feature type="transmembrane region" description="Helical" evidence="5">
    <location>
        <begin position="181"/>
        <end position="199"/>
    </location>
</feature>
<comment type="subcellular location">
    <subcellularLocation>
        <location evidence="1">Membrane</location>
        <topology evidence="1">Multi-pass membrane protein</topology>
    </subcellularLocation>
</comment>
<evidence type="ECO:0000256" key="2">
    <source>
        <dbReference type="ARBA" id="ARBA00022692"/>
    </source>
</evidence>
<dbReference type="GO" id="GO:0007189">
    <property type="term" value="P:adenylate cyclase-activating G protein-coupled receptor signaling pathway"/>
    <property type="evidence" value="ECO:0007669"/>
    <property type="project" value="TreeGrafter"/>
</dbReference>
<dbReference type="EMBL" id="CDQK01000003">
    <property type="protein sequence ID" value="CEP22593.1"/>
    <property type="molecule type" value="Genomic_DNA"/>
</dbReference>
<dbReference type="Gene3D" id="1.20.1070.10">
    <property type="entry name" value="Rhodopsin 7-helix transmembrane proteins"/>
    <property type="match status" value="1"/>
</dbReference>
<name>A0A0H5C3U1_CYBJN</name>
<feature type="domain" description="Glucose receptor Git3-like N-terminal" evidence="6">
    <location>
        <begin position="22"/>
        <end position="127"/>
    </location>
</feature>
<feature type="transmembrane region" description="Helical" evidence="5">
    <location>
        <begin position="26"/>
        <end position="44"/>
    </location>
</feature>
<keyword evidence="4 5" id="KW-0472">Membrane</keyword>
<feature type="transmembrane region" description="Helical" evidence="5">
    <location>
        <begin position="301"/>
        <end position="321"/>
    </location>
</feature>
<feature type="transmembrane region" description="Helical" evidence="5">
    <location>
        <begin position="97"/>
        <end position="123"/>
    </location>
</feature>
<feature type="transmembrane region" description="Helical" evidence="5">
    <location>
        <begin position="56"/>
        <end position="77"/>
    </location>
</feature>
<evidence type="ECO:0000256" key="4">
    <source>
        <dbReference type="ARBA" id="ARBA00023136"/>
    </source>
</evidence>
<organism evidence="8 9">
    <name type="scientific">Cyberlindnera jadinii (strain ATCC 18201 / CBS 1600 / BCRC 20928 / JCM 3617 / NBRC 0987 / NRRL Y-1542)</name>
    <name type="common">Torula yeast</name>
    <name type="synonym">Candida utilis</name>
    <dbReference type="NCBI Taxonomy" id="983966"/>
    <lineage>
        <taxon>Eukaryota</taxon>
        <taxon>Fungi</taxon>
        <taxon>Dikarya</taxon>
        <taxon>Ascomycota</taxon>
        <taxon>Saccharomycotina</taxon>
        <taxon>Saccharomycetes</taxon>
        <taxon>Phaffomycetales</taxon>
        <taxon>Phaffomycetaceae</taxon>
        <taxon>Cyberlindnera</taxon>
    </lineage>
</organism>
<feature type="transmembrane region" description="Helical" evidence="5">
    <location>
        <begin position="229"/>
        <end position="248"/>
    </location>
</feature>
<keyword evidence="3 5" id="KW-1133">Transmembrane helix</keyword>
<reference evidence="9" key="1">
    <citation type="journal article" date="2015" name="J. Biotechnol.">
        <title>The structure of the Cyberlindnera jadinii genome and its relation to Candida utilis analyzed by the occurrence of single nucleotide polymorphisms.</title>
        <authorList>
            <person name="Rupp O."/>
            <person name="Brinkrolf K."/>
            <person name="Buerth C."/>
            <person name="Kunigo M."/>
            <person name="Schneider J."/>
            <person name="Jaenicke S."/>
            <person name="Goesmann A."/>
            <person name="Puehler A."/>
            <person name="Jaeger K.-E."/>
            <person name="Ernst J.F."/>
        </authorList>
    </citation>
    <scope>NUCLEOTIDE SEQUENCE [LARGE SCALE GENOMIC DNA]</scope>
    <source>
        <strain evidence="9">ATCC 18201 / CBS 1600 / BCRC 20928 / JCM 3617 / NBRC 0987 / NRRL Y-1542</strain>
    </source>
</reference>
<evidence type="ECO:0008006" key="10">
    <source>
        <dbReference type="Google" id="ProtNLM"/>
    </source>
</evidence>
<evidence type="ECO:0000313" key="8">
    <source>
        <dbReference type="EMBL" id="CEP22593.1"/>
    </source>
</evidence>
<evidence type="ECO:0000259" key="6">
    <source>
        <dbReference type="Pfam" id="PF11710"/>
    </source>
</evidence>
<feature type="transmembrane region" description="Helical" evidence="5">
    <location>
        <begin position="341"/>
        <end position="361"/>
    </location>
</feature>
<evidence type="ECO:0000313" key="9">
    <source>
        <dbReference type="Proteomes" id="UP000038830"/>
    </source>
</evidence>
<dbReference type="Proteomes" id="UP000038830">
    <property type="component" value="Unassembled WGS sequence"/>
</dbReference>
<keyword evidence="2 5" id="KW-0812">Transmembrane</keyword>
<evidence type="ECO:0000256" key="1">
    <source>
        <dbReference type="ARBA" id="ARBA00004141"/>
    </source>
</evidence>
<accession>A0A0H5C3U1</accession>
<dbReference type="InterPro" id="IPR023041">
    <property type="entry name" value="Glucose_rcpt_Git3-like_N"/>
</dbReference>
<dbReference type="PANTHER" id="PTHR23112">
    <property type="entry name" value="G PROTEIN-COUPLED RECEPTOR 157-RELATED"/>
    <property type="match status" value="1"/>
</dbReference>
<proteinExistence type="predicted"/>
<dbReference type="Pfam" id="PF11970">
    <property type="entry name" value="GPR_Gpa2_C"/>
    <property type="match status" value="1"/>
</dbReference>